<sequence length="203" mass="21900">MKQQDTKPRFFATVGSMAVPVAITVCTMAGLPPNVLLAKSNGMCLVILSLMAVVLYAAAVRLIRVKRHFFVLIACLTLASLSILGFQQIGTSRSRIESPTQAESLMKRDTHLQRLMEEPPGSEKQRSVGNATPTPVLQAASGQKQPLDSVPMEGPGPTSIVLYLTFGLAAGIGLAAWWSAAVTLFLALEWCIATSVKRRHRAR</sequence>
<evidence type="ECO:0000256" key="1">
    <source>
        <dbReference type="SAM" id="Phobius"/>
    </source>
</evidence>
<evidence type="ECO:0000313" key="2">
    <source>
        <dbReference type="EMBL" id="MRS99494.1"/>
    </source>
</evidence>
<gene>
    <name evidence="2" type="ORF">GJQ57_12650</name>
</gene>
<evidence type="ECO:0000313" key="3">
    <source>
        <dbReference type="Proteomes" id="UP000441032"/>
    </source>
</evidence>
<feature type="transmembrane region" description="Helical" evidence="1">
    <location>
        <begin position="160"/>
        <end position="193"/>
    </location>
</feature>
<dbReference type="AlphaFoldDB" id="A0A7X2HP13"/>
<feature type="transmembrane region" description="Helical" evidence="1">
    <location>
        <begin position="12"/>
        <end position="31"/>
    </location>
</feature>
<dbReference type="EMBL" id="WJYN01000004">
    <property type="protein sequence ID" value="MRS99494.1"/>
    <property type="molecule type" value="Genomic_DNA"/>
</dbReference>
<evidence type="ECO:0008006" key="4">
    <source>
        <dbReference type="Google" id="ProtNLM"/>
    </source>
</evidence>
<keyword evidence="1" id="KW-0812">Transmembrane</keyword>
<proteinExistence type="predicted"/>
<comment type="caution">
    <text evidence="2">The sequence shown here is derived from an EMBL/GenBank/DDBJ whole genome shotgun (WGS) entry which is preliminary data.</text>
</comment>
<keyword evidence="1" id="KW-0472">Membrane</keyword>
<organism evidence="2 3">
    <name type="scientific">Ralstonia pickettii</name>
    <name type="common">Burkholderia pickettii</name>
    <dbReference type="NCBI Taxonomy" id="329"/>
    <lineage>
        <taxon>Bacteria</taxon>
        <taxon>Pseudomonadati</taxon>
        <taxon>Pseudomonadota</taxon>
        <taxon>Betaproteobacteria</taxon>
        <taxon>Burkholderiales</taxon>
        <taxon>Burkholderiaceae</taxon>
        <taxon>Ralstonia</taxon>
    </lineage>
</organism>
<protein>
    <recommendedName>
        <fullName evidence="4">Transmembrane protein</fullName>
    </recommendedName>
</protein>
<reference evidence="2 3" key="1">
    <citation type="submission" date="2019-11" db="EMBL/GenBank/DDBJ databases">
        <title>Phenotypic characterization of an OXA-22 and OXA-60 co-producing Ralstonia pickettii clinical strain.</title>
        <authorList>
            <person name="He F."/>
        </authorList>
    </citation>
    <scope>NUCLEOTIDE SEQUENCE [LARGE SCALE GENOMIC DNA]</scope>
    <source>
        <strain evidence="2 3">PSLESD1</strain>
    </source>
</reference>
<feature type="transmembrane region" description="Helical" evidence="1">
    <location>
        <begin position="69"/>
        <end position="89"/>
    </location>
</feature>
<dbReference type="RefSeq" id="WP_154207058.1">
    <property type="nucleotide sequence ID" value="NZ_WJYN01000004.1"/>
</dbReference>
<feature type="transmembrane region" description="Helical" evidence="1">
    <location>
        <begin position="37"/>
        <end position="57"/>
    </location>
</feature>
<dbReference type="Proteomes" id="UP000441032">
    <property type="component" value="Unassembled WGS sequence"/>
</dbReference>
<keyword evidence="1" id="KW-1133">Transmembrane helix</keyword>
<accession>A0A7X2HP13</accession>
<name>A0A7X2HP13_RALPI</name>